<evidence type="ECO:0000313" key="4">
    <source>
        <dbReference type="Proteomes" id="UP000008810"/>
    </source>
</evidence>
<dbReference type="InParanoid" id="A0A2K2D1N8"/>
<reference evidence="3" key="3">
    <citation type="submission" date="2018-08" db="UniProtKB">
        <authorList>
            <consortium name="EnsemblPlants"/>
        </authorList>
    </citation>
    <scope>IDENTIFICATION</scope>
    <source>
        <strain evidence="3">cv. Bd21</strain>
    </source>
</reference>
<evidence type="ECO:0000256" key="1">
    <source>
        <dbReference type="SAM" id="MobiDB-lite"/>
    </source>
</evidence>
<dbReference type="EnsemblPlants" id="PNT68204">
    <property type="protein sequence ID" value="PNT68204"/>
    <property type="gene ID" value="BRADI_3g37175v3"/>
</dbReference>
<dbReference type="AlphaFoldDB" id="A0A2K2D1N8"/>
<name>A0A2K2D1N8_BRADI</name>
<gene>
    <name evidence="2" type="ORF">BRADI_3g37175v3</name>
</gene>
<feature type="compositionally biased region" description="Basic residues" evidence="1">
    <location>
        <begin position="58"/>
        <end position="68"/>
    </location>
</feature>
<protein>
    <submittedName>
        <fullName evidence="2 3">Uncharacterized protein</fullName>
    </submittedName>
</protein>
<organism evidence="2">
    <name type="scientific">Brachypodium distachyon</name>
    <name type="common">Purple false brome</name>
    <name type="synonym">Trachynia distachya</name>
    <dbReference type="NCBI Taxonomy" id="15368"/>
    <lineage>
        <taxon>Eukaryota</taxon>
        <taxon>Viridiplantae</taxon>
        <taxon>Streptophyta</taxon>
        <taxon>Embryophyta</taxon>
        <taxon>Tracheophyta</taxon>
        <taxon>Spermatophyta</taxon>
        <taxon>Magnoliopsida</taxon>
        <taxon>Liliopsida</taxon>
        <taxon>Poales</taxon>
        <taxon>Poaceae</taxon>
        <taxon>BOP clade</taxon>
        <taxon>Pooideae</taxon>
        <taxon>Stipodae</taxon>
        <taxon>Brachypodieae</taxon>
        <taxon>Brachypodium</taxon>
    </lineage>
</organism>
<dbReference type="Gramene" id="PNT68204">
    <property type="protein sequence ID" value="PNT68204"/>
    <property type="gene ID" value="BRADI_3g37175v3"/>
</dbReference>
<keyword evidence="4" id="KW-1185">Reference proteome</keyword>
<accession>A0A2K2D1N8</accession>
<proteinExistence type="predicted"/>
<evidence type="ECO:0000313" key="3">
    <source>
        <dbReference type="EnsemblPlants" id="PNT68204"/>
    </source>
</evidence>
<sequence>MCIASWLLHPHGQLSLLPHHWPLTPNKDLTCYVFQDSKADPWMTQHSGSRSSKEIKPAGRKKKTNTGN</sequence>
<reference evidence="2 3" key="1">
    <citation type="journal article" date="2010" name="Nature">
        <title>Genome sequencing and analysis of the model grass Brachypodium distachyon.</title>
        <authorList>
            <consortium name="International Brachypodium Initiative"/>
        </authorList>
    </citation>
    <scope>NUCLEOTIDE SEQUENCE [LARGE SCALE GENOMIC DNA]</scope>
    <source>
        <strain evidence="2 3">Bd21</strain>
    </source>
</reference>
<dbReference type="EMBL" id="CM000882">
    <property type="protein sequence ID" value="PNT68204.1"/>
    <property type="molecule type" value="Genomic_DNA"/>
</dbReference>
<reference evidence="2" key="2">
    <citation type="submission" date="2017-06" db="EMBL/GenBank/DDBJ databases">
        <title>WGS assembly of Brachypodium distachyon.</title>
        <authorList>
            <consortium name="The International Brachypodium Initiative"/>
            <person name="Lucas S."/>
            <person name="Harmon-Smith M."/>
            <person name="Lail K."/>
            <person name="Tice H."/>
            <person name="Grimwood J."/>
            <person name="Bruce D."/>
            <person name="Barry K."/>
            <person name="Shu S."/>
            <person name="Lindquist E."/>
            <person name="Wang M."/>
            <person name="Pitluck S."/>
            <person name="Vogel J.P."/>
            <person name="Garvin D.F."/>
            <person name="Mockler T.C."/>
            <person name="Schmutz J."/>
            <person name="Rokhsar D."/>
            <person name="Bevan M.W."/>
        </authorList>
    </citation>
    <scope>NUCLEOTIDE SEQUENCE</scope>
    <source>
        <strain evidence="2">Bd21</strain>
    </source>
</reference>
<evidence type="ECO:0000313" key="2">
    <source>
        <dbReference type="EMBL" id="PNT68204.1"/>
    </source>
</evidence>
<dbReference type="Proteomes" id="UP000008810">
    <property type="component" value="Chromosome 3"/>
</dbReference>
<feature type="region of interest" description="Disordered" evidence="1">
    <location>
        <begin position="41"/>
        <end position="68"/>
    </location>
</feature>